<evidence type="ECO:0000313" key="10">
    <source>
        <dbReference type="Proteomes" id="UP001156905"/>
    </source>
</evidence>
<dbReference type="RefSeq" id="WP_284267186.1">
    <property type="nucleotide sequence ID" value="NZ_BSOW01000011.1"/>
</dbReference>
<evidence type="ECO:0000256" key="5">
    <source>
        <dbReference type="ARBA" id="ARBA00022989"/>
    </source>
</evidence>
<dbReference type="InterPro" id="IPR050366">
    <property type="entry name" value="BP-dependent_transpt_permease"/>
</dbReference>
<dbReference type="PANTHER" id="PTHR43386:SF25">
    <property type="entry name" value="PEPTIDE ABC TRANSPORTER PERMEASE PROTEIN"/>
    <property type="match status" value="1"/>
</dbReference>
<feature type="transmembrane region" description="Helical" evidence="7">
    <location>
        <begin position="98"/>
        <end position="121"/>
    </location>
</feature>
<keyword evidence="3" id="KW-1003">Cell membrane</keyword>
<keyword evidence="6 7" id="KW-0472">Membrane</keyword>
<dbReference type="Proteomes" id="UP001156905">
    <property type="component" value="Unassembled WGS sequence"/>
</dbReference>
<dbReference type="Pfam" id="PF12911">
    <property type="entry name" value="OppC_N"/>
    <property type="match status" value="1"/>
</dbReference>
<dbReference type="PANTHER" id="PTHR43386">
    <property type="entry name" value="OLIGOPEPTIDE TRANSPORT SYSTEM PERMEASE PROTEIN APPC"/>
    <property type="match status" value="1"/>
</dbReference>
<dbReference type="PROSITE" id="PS50928">
    <property type="entry name" value="ABC_TM1"/>
    <property type="match status" value="1"/>
</dbReference>
<keyword evidence="4 7" id="KW-0812">Transmembrane</keyword>
<feature type="transmembrane region" description="Helical" evidence="7">
    <location>
        <begin position="133"/>
        <end position="153"/>
    </location>
</feature>
<feature type="domain" description="ABC transmembrane type-1" evidence="8">
    <location>
        <begin position="94"/>
        <end position="283"/>
    </location>
</feature>
<proteinExistence type="inferred from homology"/>
<dbReference type="SUPFAM" id="SSF161098">
    <property type="entry name" value="MetI-like"/>
    <property type="match status" value="1"/>
</dbReference>
<gene>
    <name evidence="9" type="ORF">GCM10007857_33560</name>
</gene>
<name>A0ABQ6AXA9_9BRAD</name>
<dbReference type="EMBL" id="BSOW01000011">
    <property type="protein sequence ID" value="GLR86645.1"/>
    <property type="molecule type" value="Genomic_DNA"/>
</dbReference>
<evidence type="ECO:0000313" key="9">
    <source>
        <dbReference type="EMBL" id="GLR86645.1"/>
    </source>
</evidence>
<feature type="transmembrane region" description="Helical" evidence="7">
    <location>
        <begin position="33"/>
        <end position="55"/>
    </location>
</feature>
<dbReference type="InterPro" id="IPR035906">
    <property type="entry name" value="MetI-like_sf"/>
</dbReference>
<reference evidence="10" key="1">
    <citation type="journal article" date="2019" name="Int. J. Syst. Evol. Microbiol.">
        <title>The Global Catalogue of Microorganisms (GCM) 10K type strain sequencing project: providing services to taxonomists for standard genome sequencing and annotation.</title>
        <authorList>
            <consortium name="The Broad Institute Genomics Platform"/>
            <consortium name="The Broad Institute Genome Sequencing Center for Infectious Disease"/>
            <person name="Wu L."/>
            <person name="Ma J."/>
        </authorList>
    </citation>
    <scope>NUCLEOTIDE SEQUENCE [LARGE SCALE GENOMIC DNA]</scope>
    <source>
        <strain evidence="10">NBRC 102520</strain>
    </source>
</reference>
<keyword evidence="2 7" id="KW-0813">Transport</keyword>
<accession>A0ABQ6AXA9</accession>
<comment type="caution">
    <text evidence="9">The sequence shown here is derived from an EMBL/GenBank/DDBJ whole genome shotgun (WGS) entry which is preliminary data.</text>
</comment>
<dbReference type="CDD" id="cd06261">
    <property type="entry name" value="TM_PBP2"/>
    <property type="match status" value="1"/>
</dbReference>
<evidence type="ECO:0000256" key="3">
    <source>
        <dbReference type="ARBA" id="ARBA00022475"/>
    </source>
</evidence>
<dbReference type="Gene3D" id="1.10.3720.10">
    <property type="entry name" value="MetI-like"/>
    <property type="match status" value="1"/>
</dbReference>
<organism evidence="9 10">
    <name type="scientific">Bradyrhizobium iriomotense</name>
    <dbReference type="NCBI Taxonomy" id="441950"/>
    <lineage>
        <taxon>Bacteria</taxon>
        <taxon>Pseudomonadati</taxon>
        <taxon>Pseudomonadota</taxon>
        <taxon>Alphaproteobacteria</taxon>
        <taxon>Hyphomicrobiales</taxon>
        <taxon>Nitrobacteraceae</taxon>
        <taxon>Bradyrhizobium</taxon>
    </lineage>
</organism>
<evidence type="ECO:0000256" key="6">
    <source>
        <dbReference type="ARBA" id="ARBA00023136"/>
    </source>
</evidence>
<evidence type="ECO:0000256" key="2">
    <source>
        <dbReference type="ARBA" id="ARBA00022448"/>
    </source>
</evidence>
<evidence type="ECO:0000256" key="1">
    <source>
        <dbReference type="ARBA" id="ARBA00004651"/>
    </source>
</evidence>
<sequence>MTDAVLSANPVTDTSELDSPARRARRRLFKRKAAVAGLVVMTAFILLALLAPLIVPYDPIATSWSLVRKPPTAVHWFGTDELGRDILSRVVYGARASLLAGAISVAIALGIGVPLGLLAGYRGGFTDALISRITDAMLACPFLILAIALAAFLGPSLGNAMIAIGISATPVFIRLTRGQVLSVKAEDYVEAARALGNPSWRIAFAHILPNILPALLVQATLSIAAAIIAEAALSFLGLGQQPPAPSWGSMLNAAQRFLTQAPWMAIWPGLAIFLVVLSLNLLGDGLRDALDPRQR</sequence>
<evidence type="ECO:0000256" key="7">
    <source>
        <dbReference type="RuleBase" id="RU363032"/>
    </source>
</evidence>
<keyword evidence="5 7" id="KW-1133">Transmembrane helix</keyword>
<protein>
    <submittedName>
        <fullName evidence="9">ABC transporter permease</fullName>
    </submittedName>
</protein>
<evidence type="ECO:0000259" key="8">
    <source>
        <dbReference type="PROSITE" id="PS50928"/>
    </source>
</evidence>
<feature type="transmembrane region" description="Helical" evidence="7">
    <location>
        <begin position="265"/>
        <end position="283"/>
    </location>
</feature>
<keyword evidence="10" id="KW-1185">Reference proteome</keyword>
<evidence type="ECO:0000256" key="4">
    <source>
        <dbReference type="ARBA" id="ARBA00022692"/>
    </source>
</evidence>
<dbReference type="InterPro" id="IPR000515">
    <property type="entry name" value="MetI-like"/>
</dbReference>
<dbReference type="Pfam" id="PF00528">
    <property type="entry name" value="BPD_transp_1"/>
    <property type="match status" value="1"/>
</dbReference>
<comment type="subcellular location">
    <subcellularLocation>
        <location evidence="1 7">Cell membrane</location>
        <topology evidence="1 7">Multi-pass membrane protein</topology>
    </subcellularLocation>
</comment>
<dbReference type="InterPro" id="IPR025966">
    <property type="entry name" value="OppC_N"/>
</dbReference>
<comment type="similarity">
    <text evidence="7">Belongs to the binding-protein-dependent transport system permease family.</text>
</comment>